<dbReference type="InterPro" id="IPR039253">
    <property type="entry name" value="APLF"/>
</dbReference>
<organism evidence="9 10">
    <name type="scientific">Coilia grayii</name>
    <name type="common">Gray's grenadier anchovy</name>
    <dbReference type="NCBI Taxonomy" id="363190"/>
    <lineage>
        <taxon>Eukaryota</taxon>
        <taxon>Metazoa</taxon>
        <taxon>Chordata</taxon>
        <taxon>Craniata</taxon>
        <taxon>Vertebrata</taxon>
        <taxon>Euteleostomi</taxon>
        <taxon>Actinopterygii</taxon>
        <taxon>Neopterygii</taxon>
        <taxon>Teleostei</taxon>
        <taxon>Clupei</taxon>
        <taxon>Clupeiformes</taxon>
        <taxon>Clupeoidei</taxon>
        <taxon>Engraulidae</taxon>
        <taxon>Coilinae</taxon>
        <taxon>Coilia</taxon>
    </lineage>
</organism>
<dbReference type="Pfam" id="PF17913">
    <property type="entry name" value="FHA_2"/>
    <property type="match status" value="1"/>
</dbReference>
<feature type="domain" description="PBZ-type" evidence="7">
    <location>
        <begin position="522"/>
        <end position="545"/>
    </location>
</feature>
<evidence type="ECO:0000256" key="1">
    <source>
        <dbReference type="ARBA" id="ARBA00004123"/>
    </source>
</evidence>
<evidence type="ECO:0000256" key="5">
    <source>
        <dbReference type="ARBA" id="ARBA00023242"/>
    </source>
</evidence>
<dbReference type="InterPro" id="IPR008984">
    <property type="entry name" value="SMAD_FHA_dom_sf"/>
</dbReference>
<evidence type="ECO:0000256" key="2">
    <source>
        <dbReference type="ARBA" id="ARBA00022763"/>
    </source>
</evidence>
<dbReference type="GO" id="GO:0005634">
    <property type="term" value="C:nucleus"/>
    <property type="evidence" value="ECO:0007669"/>
    <property type="project" value="UniProtKB-SubCell"/>
</dbReference>
<accession>A0ABD1JHC9</accession>
<keyword evidence="5" id="KW-0539">Nucleus</keyword>
<dbReference type="GO" id="GO:0006281">
    <property type="term" value="P:DNA repair"/>
    <property type="evidence" value="ECO:0007669"/>
    <property type="project" value="UniProtKB-KW"/>
</dbReference>
<evidence type="ECO:0000313" key="10">
    <source>
        <dbReference type="Proteomes" id="UP001591681"/>
    </source>
</evidence>
<keyword evidence="4" id="KW-0234">DNA repair</keyword>
<feature type="compositionally biased region" description="Acidic residues" evidence="6">
    <location>
        <begin position="137"/>
        <end position="150"/>
    </location>
</feature>
<feature type="compositionally biased region" description="Low complexity" evidence="6">
    <location>
        <begin position="291"/>
        <end position="302"/>
    </location>
</feature>
<dbReference type="CDD" id="cd22717">
    <property type="entry name" value="FHA_APLF"/>
    <property type="match status" value="1"/>
</dbReference>
<evidence type="ECO:0000313" key="9">
    <source>
        <dbReference type="EMBL" id="KAL2086533.1"/>
    </source>
</evidence>
<keyword evidence="2" id="KW-0227">DNA damage</keyword>
<evidence type="ECO:0008006" key="11">
    <source>
        <dbReference type="Google" id="ProtNLM"/>
    </source>
</evidence>
<dbReference type="InterPro" id="IPR019406">
    <property type="entry name" value="APLF_PBZ"/>
</dbReference>
<name>A0ABD1JHC9_9TELE</name>
<comment type="subcellular location">
    <subcellularLocation>
        <location evidence="1">Nucleus</location>
    </subcellularLocation>
</comment>
<feature type="compositionally biased region" description="Acidic residues" evidence="6">
    <location>
        <begin position="316"/>
        <end position="334"/>
    </location>
</feature>
<dbReference type="PANTHER" id="PTHR21315:SF2">
    <property type="entry name" value="APRATAXIN AND PNK-LIKE FACTOR"/>
    <property type="match status" value="1"/>
</dbReference>
<feature type="compositionally biased region" description="Acidic residues" evidence="6">
    <location>
        <begin position="558"/>
        <end position="587"/>
    </location>
</feature>
<dbReference type="FunFam" id="2.60.200.20:FF:000061">
    <property type="entry name" value="Zgc:165656 protein"/>
    <property type="match status" value="1"/>
</dbReference>
<evidence type="ECO:0000256" key="6">
    <source>
        <dbReference type="SAM" id="MobiDB-lite"/>
    </source>
</evidence>
<evidence type="ECO:0000259" key="7">
    <source>
        <dbReference type="Pfam" id="PF10283"/>
    </source>
</evidence>
<reference evidence="9 10" key="1">
    <citation type="submission" date="2024-09" db="EMBL/GenBank/DDBJ databases">
        <title>A chromosome-level genome assembly of Gray's grenadier anchovy, Coilia grayii.</title>
        <authorList>
            <person name="Fu Z."/>
        </authorList>
    </citation>
    <scope>NUCLEOTIDE SEQUENCE [LARGE SCALE GENOMIC DNA]</scope>
    <source>
        <strain evidence="9">G4</strain>
        <tissue evidence="9">Muscle</tissue>
    </source>
</reference>
<evidence type="ECO:0000256" key="3">
    <source>
        <dbReference type="ARBA" id="ARBA00022801"/>
    </source>
</evidence>
<feature type="compositionally biased region" description="Polar residues" evidence="6">
    <location>
        <begin position="435"/>
        <end position="453"/>
    </location>
</feature>
<gene>
    <name evidence="9" type="ORF">ACEWY4_017592</name>
</gene>
<evidence type="ECO:0000256" key="4">
    <source>
        <dbReference type="ARBA" id="ARBA00023204"/>
    </source>
</evidence>
<sequence>MLAFSIWDRSRVKENYQELVDWTVNDKCSQMPGFELKPLDDGNTVQLLEGETAVLGRGPLFGVNDKRVSRNHGVLENVDGKLRIKPTHLNPCFVQSSPEAPPQPLSKDQWHTLVPGDLFSLLPGKYIYHVSAKEDEGQREEEEEMEAEDEGTLRNSQNFQESKAVRLTLSSANEDLDRPAPLQDRGGPSVSQQSTLVGSFEGKSSVGHPDSAPFRDQCPDAAVGGQQDGGDERSPSPQRKRTLPAWMMAAAADDATKSPSTPKVAKRKGPAKGTTAPKPKPKPKPNPKPPTRATAAAAQSKATPKRARTRVRSSEAEEEEEEAPEEEEEEEEEVVQSAKKRRKMLIEEDEDEEEEKPEAAAAAAAAAYRPVRPTGQVTPGRDDVSEESDDMEVGQGKVDEEREEEEEKEKKKQRGRTPGTPSVSFTSRTSEDRPASTTNAGHKHSNSASQNGHKTSKATKEVKRQDSAAGSSSKKATNRTPCPYGSSCYRKNPIHFQECSHPGDSDYEEEAEMDVDEEDDDRPECPYGTDCYRKNPLHKKEYKHTRPPARASASRKDEDEDDDDEDAYEDSFINDDSEENFDEDSDYVPDGGSDDSGKEDIKRLQKEAKAFLRKKK</sequence>
<feature type="domain" description="PBZ-type" evidence="7">
    <location>
        <begin position="479"/>
        <end position="504"/>
    </location>
</feature>
<proteinExistence type="predicted"/>
<feature type="compositionally biased region" description="Acidic residues" evidence="6">
    <location>
        <begin position="505"/>
        <end position="522"/>
    </location>
</feature>
<protein>
    <recommendedName>
        <fullName evidence="11">Aprataxin and PNK-like factor</fullName>
    </recommendedName>
</protein>
<dbReference type="EMBL" id="JBHFQA010000015">
    <property type="protein sequence ID" value="KAL2086533.1"/>
    <property type="molecule type" value="Genomic_DNA"/>
</dbReference>
<dbReference type="Gene3D" id="2.60.200.20">
    <property type="match status" value="1"/>
</dbReference>
<dbReference type="Proteomes" id="UP001591681">
    <property type="component" value="Unassembled WGS sequence"/>
</dbReference>
<comment type="caution">
    <text evidence="9">The sequence shown here is derived from an EMBL/GenBank/DDBJ whole genome shotgun (WGS) entry which is preliminary data.</text>
</comment>
<feature type="compositionally biased region" description="Polar residues" evidence="6">
    <location>
        <begin position="468"/>
        <end position="480"/>
    </location>
</feature>
<evidence type="ECO:0000259" key="8">
    <source>
        <dbReference type="Pfam" id="PF17913"/>
    </source>
</evidence>
<feature type="compositionally biased region" description="Acidic residues" evidence="6">
    <location>
        <begin position="347"/>
        <end position="356"/>
    </location>
</feature>
<dbReference type="InterPro" id="IPR041388">
    <property type="entry name" value="FHA_2"/>
</dbReference>
<feature type="compositionally biased region" description="Polar residues" evidence="6">
    <location>
        <begin position="419"/>
        <end position="428"/>
    </location>
</feature>
<dbReference type="SUPFAM" id="SSF49879">
    <property type="entry name" value="SMAD/FHA domain"/>
    <property type="match status" value="1"/>
</dbReference>
<feature type="region of interest" description="Disordered" evidence="6">
    <location>
        <begin position="133"/>
        <end position="601"/>
    </location>
</feature>
<feature type="domain" description="PNK FHA" evidence="8">
    <location>
        <begin position="43"/>
        <end position="92"/>
    </location>
</feature>
<dbReference type="Pfam" id="PF10283">
    <property type="entry name" value="zf-CCHH"/>
    <property type="match status" value="2"/>
</dbReference>
<keyword evidence="10" id="KW-1185">Reference proteome</keyword>
<dbReference type="GO" id="GO:0016787">
    <property type="term" value="F:hydrolase activity"/>
    <property type="evidence" value="ECO:0007669"/>
    <property type="project" value="UniProtKB-KW"/>
</dbReference>
<keyword evidence="3" id="KW-0378">Hydrolase</keyword>
<feature type="compositionally biased region" description="Basic residues" evidence="6">
    <location>
        <begin position="535"/>
        <end position="547"/>
    </location>
</feature>
<dbReference type="AlphaFoldDB" id="A0ABD1JHC9"/>
<dbReference type="PANTHER" id="PTHR21315">
    <property type="entry name" value="APRATAXIN AND PNK-LIKE FACTOR-RELATED"/>
    <property type="match status" value="1"/>
</dbReference>